<dbReference type="Proteomes" id="UP001066276">
    <property type="component" value="Chromosome 4_2"/>
</dbReference>
<name>A0AAV7SC78_PLEWA</name>
<evidence type="ECO:0000313" key="1">
    <source>
        <dbReference type="EMBL" id="KAJ1160925.1"/>
    </source>
</evidence>
<protein>
    <submittedName>
        <fullName evidence="1">Uncharacterized protein</fullName>
    </submittedName>
</protein>
<organism evidence="1 2">
    <name type="scientific">Pleurodeles waltl</name>
    <name type="common">Iberian ribbed newt</name>
    <dbReference type="NCBI Taxonomy" id="8319"/>
    <lineage>
        <taxon>Eukaryota</taxon>
        <taxon>Metazoa</taxon>
        <taxon>Chordata</taxon>
        <taxon>Craniata</taxon>
        <taxon>Vertebrata</taxon>
        <taxon>Euteleostomi</taxon>
        <taxon>Amphibia</taxon>
        <taxon>Batrachia</taxon>
        <taxon>Caudata</taxon>
        <taxon>Salamandroidea</taxon>
        <taxon>Salamandridae</taxon>
        <taxon>Pleurodelinae</taxon>
        <taxon>Pleurodeles</taxon>
    </lineage>
</organism>
<reference evidence="1" key="1">
    <citation type="journal article" date="2022" name="bioRxiv">
        <title>Sequencing and chromosome-scale assembly of the giantPleurodeles waltlgenome.</title>
        <authorList>
            <person name="Brown T."/>
            <person name="Elewa A."/>
            <person name="Iarovenko S."/>
            <person name="Subramanian E."/>
            <person name="Araus A.J."/>
            <person name="Petzold A."/>
            <person name="Susuki M."/>
            <person name="Suzuki K.-i.T."/>
            <person name="Hayashi T."/>
            <person name="Toyoda A."/>
            <person name="Oliveira C."/>
            <person name="Osipova E."/>
            <person name="Leigh N.D."/>
            <person name="Simon A."/>
            <person name="Yun M.H."/>
        </authorList>
    </citation>
    <scope>NUCLEOTIDE SEQUENCE</scope>
    <source>
        <strain evidence="1">20211129_DDA</strain>
        <tissue evidence="1">Liver</tissue>
    </source>
</reference>
<dbReference type="AlphaFoldDB" id="A0AAV7SC78"/>
<keyword evidence="2" id="KW-1185">Reference proteome</keyword>
<gene>
    <name evidence="1" type="ORF">NDU88_001415</name>
</gene>
<evidence type="ECO:0000313" key="2">
    <source>
        <dbReference type="Proteomes" id="UP001066276"/>
    </source>
</evidence>
<sequence>MDSAINALVHRRMGFLLASQSGRFVALTVREGWRLSQVHTHPQSAAPLGLMLAVAGPFGRSPPLPAAVCFPTPDRGKADPEQSEAQLMMGARGAPASHSPAAPSPVTCGYCLCPRWKWGRMSTNGSLQLPLRLHYITAGSG</sequence>
<proteinExistence type="predicted"/>
<comment type="caution">
    <text evidence="1">The sequence shown here is derived from an EMBL/GenBank/DDBJ whole genome shotgun (WGS) entry which is preliminary data.</text>
</comment>
<dbReference type="EMBL" id="JANPWB010000008">
    <property type="protein sequence ID" value="KAJ1160925.1"/>
    <property type="molecule type" value="Genomic_DNA"/>
</dbReference>
<accession>A0AAV7SC78</accession>